<dbReference type="InterPro" id="IPR058240">
    <property type="entry name" value="rSAM_sf"/>
</dbReference>
<dbReference type="InterPro" id="IPR023867">
    <property type="entry name" value="Sulphatase_maturase_rSAM"/>
</dbReference>
<dbReference type="SFLD" id="SFLDG01067">
    <property type="entry name" value="SPASM/twitch_domain_containing"/>
    <property type="match status" value="1"/>
</dbReference>
<proteinExistence type="predicted"/>
<dbReference type="Proteomes" id="UP000295719">
    <property type="component" value="Unassembled WGS sequence"/>
</dbReference>
<evidence type="ECO:0000256" key="1">
    <source>
        <dbReference type="ARBA" id="ARBA00001966"/>
    </source>
</evidence>
<sequence length="394" mass="44666">MGLEQKKENIEHLEIVLKISERCNLNCDYCYVFNKGNSAAEDSPARINKNNVRHLVTFLHKASQQYNIKTLKIDFHGGEPLLMNKRHFADMCECLLKGHYQGSKLMLALQTNGILIDEEWIALFECYSVSVNISLDGPKYINDRHRLDHQGRSSYLQTVSGLQKLQKAHRQGRLPFSPGILSVANPQADGAEIYRHFVDVLGVTHFDFLLPDDCYKDTAILPFEIGRFLNDALNEWIKDDDPHIAVRLFNSHIASLLGNMNEGFLGHTPNVYGVYAFTVGSDGLIRVDDTLRSTSDDIFNPIGHISCLGLSDVLHDVKFKEYAQLALSLPVECEQCIWKNVCAGGRLVNRFSTDQRFQRKSVYCYSMRMLLSRISAHLLDMGVKESRIIKAIGQ</sequence>
<keyword evidence="9" id="KW-1185">Reference proteome</keyword>
<name>A0A4R3YI69_9GAMM</name>
<dbReference type="SFLD" id="SFLDG01386">
    <property type="entry name" value="main_SPASM_domain-containing"/>
    <property type="match status" value="1"/>
</dbReference>
<comment type="cofactor">
    <cofactor evidence="1">
        <name>[4Fe-4S] cluster</name>
        <dbReference type="ChEBI" id="CHEBI:49883"/>
    </cofactor>
</comment>
<dbReference type="Pfam" id="PF04055">
    <property type="entry name" value="Radical_SAM"/>
    <property type="match status" value="1"/>
</dbReference>
<dbReference type="EMBL" id="SMCR01000014">
    <property type="protein sequence ID" value="TCV91906.1"/>
    <property type="molecule type" value="Genomic_DNA"/>
</dbReference>
<dbReference type="Gene3D" id="3.20.20.70">
    <property type="entry name" value="Aldolase class I"/>
    <property type="match status" value="1"/>
</dbReference>
<protein>
    <recommendedName>
        <fullName evidence="7">Radical SAM core domain-containing protein</fullName>
    </recommendedName>
</protein>
<evidence type="ECO:0000313" key="9">
    <source>
        <dbReference type="Proteomes" id="UP000295719"/>
    </source>
</evidence>
<organism evidence="8 9">
    <name type="scientific">Biostraticola tofi</name>
    <dbReference type="NCBI Taxonomy" id="466109"/>
    <lineage>
        <taxon>Bacteria</taxon>
        <taxon>Pseudomonadati</taxon>
        <taxon>Pseudomonadota</taxon>
        <taxon>Gammaproteobacteria</taxon>
        <taxon>Enterobacterales</taxon>
        <taxon>Bruguierivoracaceae</taxon>
        <taxon>Biostraticola</taxon>
    </lineage>
</organism>
<evidence type="ECO:0000256" key="3">
    <source>
        <dbReference type="ARBA" id="ARBA00022691"/>
    </source>
</evidence>
<evidence type="ECO:0000256" key="6">
    <source>
        <dbReference type="ARBA" id="ARBA00023014"/>
    </source>
</evidence>
<dbReference type="PROSITE" id="PS51918">
    <property type="entry name" value="RADICAL_SAM"/>
    <property type="match status" value="1"/>
</dbReference>
<dbReference type="AlphaFoldDB" id="A0A4R3YI69"/>
<dbReference type="OrthoDB" id="9782387at2"/>
<comment type="caution">
    <text evidence="8">The sequence shown here is derived from an EMBL/GenBank/DDBJ whole genome shotgun (WGS) entry which is preliminary data.</text>
</comment>
<dbReference type="GO" id="GO:0016491">
    <property type="term" value="F:oxidoreductase activity"/>
    <property type="evidence" value="ECO:0007669"/>
    <property type="project" value="InterPro"/>
</dbReference>
<keyword evidence="5" id="KW-0408">Iron</keyword>
<keyword evidence="3" id="KW-0949">S-adenosyl-L-methionine</keyword>
<keyword evidence="4" id="KW-0479">Metal-binding</keyword>
<feature type="domain" description="Radical SAM core" evidence="7">
    <location>
        <begin position="9"/>
        <end position="238"/>
    </location>
</feature>
<dbReference type="GO" id="GO:0046872">
    <property type="term" value="F:metal ion binding"/>
    <property type="evidence" value="ECO:0007669"/>
    <property type="project" value="UniProtKB-KW"/>
</dbReference>
<keyword evidence="2" id="KW-0004">4Fe-4S</keyword>
<accession>A0A4R3YI69</accession>
<gene>
    <name evidence="8" type="ORF">EDC52_11411</name>
</gene>
<dbReference type="PANTHER" id="PTHR43273:SF8">
    <property type="entry name" value="RADICAL SAM DOMAIN PROTEIN"/>
    <property type="match status" value="1"/>
</dbReference>
<dbReference type="SUPFAM" id="SSF102114">
    <property type="entry name" value="Radical SAM enzymes"/>
    <property type="match status" value="1"/>
</dbReference>
<dbReference type="CDD" id="cd01335">
    <property type="entry name" value="Radical_SAM"/>
    <property type="match status" value="1"/>
</dbReference>
<evidence type="ECO:0000256" key="4">
    <source>
        <dbReference type="ARBA" id="ARBA00022723"/>
    </source>
</evidence>
<dbReference type="RefSeq" id="WP_131867550.1">
    <property type="nucleotide sequence ID" value="NZ_SMCR01000014.1"/>
</dbReference>
<evidence type="ECO:0000259" key="7">
    <source>
        <dbReference type="PROSITE" id="PS51918"/>
    </source>
</evidence>
<dbReference type="InterPro" id="IPR007197">
    <property type="entry name" value="rSAM"/>
</dbReference>
<keyword evidence="6" id="KW-0411">Iron-sulfur</keyword>
<reference evidence="8 9" key="1">
    <citation type="submission" date="2019-03" db="EMBL/GenBank/DDBJ databases">
        <title>Genomic Encyclopedia of Type Strains, Phase IV (KMG-IV): sequencing the most valuable type-strain genomes for metagenomic binning, comparative biology and taxonomic classification.</title>
        <authorList>
            <person name="Goeker M."/>
        </authorList>
    </citation>
    <scope>NUCLEOTIDE SEQUENCE [LARGE SCALE GENOMIC DNA]</scope>
    <source>
        <strain evidence="8 9">DSM 19580</strain>
    </source>
</reference>
<dbReference type="SFLD" id="SFLDG01072">
    <property type="entry name" value="dehydrogenase_like"/>
    <property type="match status" value="1"/>
</dbReference>
<dbReference type="InterPro" id="IPR013785">
    <property type="entry name" value="Aldolase_TIM"/>
</dbReference>
<evidence type="ECO:0000256" key="5">
    <source>
        <dbReference type="ARBA" id="ARBA00023004"/>
    </source>
</evidence>
<dbReference type="InterPro" id="IPR000385">
    <property type="entry name" value="MoaA_NifB_PqqE_Fe-S-bd_CS"/>
</dbReference>
<dbReference type="SFLD" id="SFLDS00029">
    <property type="entry name" value="Radical_SAM"/>
    <property type="match status" value="1"/>
</dbReference>
<dbReference type="PANTHER" id="PTHR43273">
    <property type="entry name" value="ANAEROBIC SULFATASE-MATURATING ENZYME HOMOLOG ASLB-RELATED"/>
    <property type="match status" value="1"/>
</dbReference>
<evidence type="ECO:0000256" key="2">
    <source>
        <dbReference type="ARBA" id="ARBA00022485"/>
    </source>
</evidence>
<dbReference type="InterPro" id="IPR030989">
    <property type="entry name" value="rSAM_SPASM_XyeB"/>
</dbReference>
<dbReference type="SFLD" id="SFLDG01384">
    <property type="entry name" value="thioether_bond_formation_requi"/>
    <property type="match status" value="1"/>
</dbReference>
<dbReference type="NCBIfam" id="TIGR04496">
    <property type="entry name" value="rSAM_XyeB"/>
    <property type="match status" value="1"/>
</dbReference>
<dbReference type="GO" id="GO:0051539">
    <property type="term" value="F:4 iron, 4 sulfur cluster binding"/>
    <property type="evidence" value="ECO:0007669"/>
    <property type="project" value="UniProtKB-KW"/>
</dbReference>
<evidence type="ECO:0000313" key="8">
    <source>
        <dbReference type="EMBL" id="TCV91906.1"/>
    </source>
</evidence>
<dbReference type="PROSITE" id="PS01305">
    <property type="entry name" value="MOAA_NIFB_PQQE"/>
    <property type="match status" value="1"/>
</dbReference>